<dbReference type="InterPro" id="IPR000073">
    <property type="entry name" value="AB_hydrolase_1"/>
</dbReference>
<keyword evidence="2" id="KW-0963">Cytoplasm</keyword>
<name>A0AB34J7B4_PRYPA</name>
<dbReference type="Pfam" id="PF12697">
    <property type="entry name" value="Abhydrolase_6"/>
    <property type="match status" value="1"/>
</dbReference>
<dbReference type="EMBL" id="JBGBPQ010000013">
    <property type="protein sequence ID" value="KAL1512197.1"/>
    <property type="molecule type" value="Genomic_DNA"/>
</dbReference>
<feature type="chain" id="PRO_5044204562" description="AB hydrolase-1 domain-containing protein" evidence="4">
    <location>
        <begin position="16"/>
        <end position="250"/>
    </location>
</feature>
<evidence type="ECO:0000313" key="6">
    <source>
        <dbReference type="EMBL" id="KAL1512197.1"/>
    </source>
</evidence>
<comment type="subcellular location">
    <subcellularLocation>
        <location evidence="1">Cytoplasm</location>
    </subcellularLocation>
</comment>
<dbReference type="Proteomes" id="UP001515480">
    <property type="component" value="Unassembled WGS sequence"/>
</dbReference>
<dbReference type="Gene3D" id="3.40.50.1820">
    <property type="entry name" value="alpha/beta hydrolase"/>
    <property type="match status" value="1"/>
</dbReference>
<evidence type="ECO:0000256" key="4">
    <source>
        <dbReference type="SAM" id="SignalP"/>
    </source>
</evidence>
<dbReference type="SUPFAM" id="SSF53474">
    <property type="entry name" value="alpha/beta-Hydrolases"/>
    <property type="match status" value="1"/>
</dbReference>
<evidence type="ECO:0000256" key="1">
    <source>
        <dbReference type="ARBA" id="ARBA00004496"/>
    </source>
</evidence>
<organism evidence="6 7">
    <name type="scientific">Prymnesium parvum</name>
    <name type="common">Toxic golden alga</name>
    <dbReference type="NCBI Taxonomy" id="97485"/>
    <lineage>
        <taxon>Eukaryota</taxon>
        <taxon>Haptista</taxon>
        <taxon>Haptophyta</taxon>
        <taxon>Prymnesiophyceae</taxon>
        <taxon>Prymnesiales</taxon>
        <taxon>Prymnesiaceae</taxon>
        <taxon>Prymnesium</taxon>
    </lineage>
</organism>
<feature type="signal peptide" evidence="4">
    <location>
        <begin position="1"/>
        <end position="15"/>
    </location>
</feature>
<keyword evidence="7" id="KW-1185">Reference proteome</keyword>
<comment type="similarity">
    <text evidence="3">Belongs to the AB hydrolase superfamily. ABHD14 family.</text>
</comment>
<protein>
    <recommendedName>
        <fullName evidence="5">AB hydrolase-1 domain-containing protein</fullName>
    </recommendedName>
</protein>
<sequence>MRPLLLSLACLAARGMDLEAQLRASYRPTGAVTSHSLAIDGLPQPLQFLHAGPPHASKLVVLLHGMAFSAETWQVVGTLDALAQAGAQAVALNMPGYAGVFRNMETRRLILKKFLAAYQWRGKVVVVAASAGGSVGLPYVLDAGIEKVAGYVSVSAVISDEHITTSSVPALLVWGALDAPDSAKAKAHERTFQSRQMIVIPDAPHPCYLKDPALFNQLVLQFVGIKTSLQLNETVKVAASWMTGASQIEL</sequence>
<dbReference type="AlphaFoldDB" id="A0AB34J7B4"/>
<proteinExistence type="inferred from homology"/>
<keyword evidence="4" id="KW-0732">Signal</keyword>
<comment type="caution">
    <text evidence="6">The sequence shown here is derived from an EMBL/GenBank/DDBJ whole genome shotgun (WGS) entry which is preliminary data.</text>
</comment>
<dbReference type="PANTHER" id="PTHR46197">
    <property type="entry name" value="PROTEIN ABHD14B-LIKE"/>
    <property type="match status" value="1"/>
</dbReference>
<dbReference type="InterPro" id="IPR029058">
    <property type="entry name" value="AB_hydrolase_fold"/>
</dbReference>
<dbReference type="PANTHER" id="PTHR46197:SF3">
    <property type="entry name" value="AB HYDROLASE-1 DOMAIN-CONTAINING PROTEIN"/>
    <property type="match status" value="1"/>
</dbReference>
<evidence type="ECO:0000256" key="2">
    <source>
        <dbReference type="ARBA" id="ARBA00022490"/>
    </source>
</evidence>
<reference evidence="6 7" key="1">
    <citation type="journal article" date="2024" name="Science">
        <title>Giant polyketide synthase enzymes in the biosynthesis of giant marine polyether toxins.</title>
        <authorList>
            <person name="Fallon T.R."/>
            <person name="Shende V.V."/>
            <person name="Wierzbicki I.H."/>
            <person name="Pendleton A.L."/>
            <person name="Watervoot N.F."/>
            <person name="Auber R.P."/>
            <person name="Gonzalez D.J."/>
            <person name="Wisecaver J.H."/>
            <person name="Moore B.S."/>
        </authorList>
    </citation>
    <scope>NUCLEOTIDE SEQUENCE [LARGE SCALE GENOMIC DNA]</scope>
    <source>
        <strain evidence="6 7">12B1</strain>
    </source>
</reference>
<evidence type="ECO:0000259" key="5">
    <source>
        <dbReference type="Pfam" id="PF12697"/>
    </source>
</evidence>
<evidence type="ECO:0000313" key="7">
    <source>
        <dbReference type="Proteomes" id="UP001515480"/>
    </source>
</evidence>
<dbReference type="GO" id="GO:0005737">
    <property type="term" value="C:cytoplasm"/>
    <property type="evidence" value="ECO:0007669"/>
    <property type="project" value="UniProtKB-SubCell"/>
</dbReference>
<accession>A0AB34J7B4</accession>
<gene>
    <name evidence="6" type="ORF">AB1Y20_005461</name>
</gene>
<feature type="domain" description="AB hydrolase-1" evidence="5">
    <location>
        <begin position="60"/>
        <end position="157"/>
    </location>
</feature>
<evidence type="ECO:0000256" key="3">
    <source>
        <dbReference type="ARBA" id="ARBA00037942"/>
    </source>
</evidence>